<evidence type="ECO:0000313" key="2">
    <source>
        <dbReference type="EMBL" id="CDL28671.1"/>
    </source>
</evidence>
<feature type="transmembrane region" description="Helical" evidence="1">
    <location>
        <begin position="12"/>
        <end position="30"/>
    </location>
</feature>
<keyword evidence="1" id="KW-0472">Membrane</keyword>
<accession>W1F2V4</accession>
<sequence>MMLTLGLAYNYVALPAALLSFAAMSSLLLYGRYKRQQAADTPVLAKPLG</sequence>
<protein>
    <submittedName>
        <fullName evidence="2">Protein AraJ</fullName>
    </submittedName>
</protein>
<organism evidence="2 3">
    <name type="scientific">Escherichia coli ISC7</name>
    <dbReference type="NCBI Taxonomy" id="1432555"/>
    <lineage>
        <taxon>Bacteria</taxon>
        <taxon>Pseudomonadati</taxon>
        <taxon>Pseudomonadota</taxon>
        <taxon>Gammaproteobacteria</taxon>
        <taxon>Enterobacterales</taxon>
        <taxon>Enterobacteriaceae</taxon>
        <taxon>Escherichia</taxon>
    </lineage>
</organism>
<evidence type="ECO:0000256" key="1">
    <source>
        <dbReference type="SAM" id="Phobius"/>
    </source>
</evidence>
<evidence type="ECO:0000313" key="3">
    <source>
        <dbReference type="Proteomes" id="UP000019199"/>
    </source>
</evidence>
<keyword evidence="1" id="KW-0812">Transmembrane</keyword>
<dbReference type="Proteomes" id="UP000019199">
    <property type="component" value="Unassembled WGS sequence"/>
</dbReference>
<keyword evidence="1" id="KW-1133">Transmembrane helix</keyword>
<proteinExistence type="predicted"/>
<dbReference type="AlphaFoldDB" id="W1F2V4"/>
<dbReference type="EMBL" id="CBWN010000135">
    <property type="protein sequence ID" value="CDL28671.1"/>
    <property type="molecule type" value="Genomic_DNA"/>
</dbReference>
<reference evidence="2 3" key="1">
    <citation type="submission" date="2013-10" db="EMBL/GenBank/DDBJ databases">
        <title>Antibiotic resistance diversity of beta-lactamase producers in the General Hospital Vienna.</title>
        <authorList>
            <person name="Barisic I."/>
            <person name="Mitteregger D."/>
            <person name="Hirschl A.M."/>
            <person name="Noehammer C."/>
            <person name="Wiesinger-Mayr H."/>
        </authorList>
    </citation>
    <scope>NUCLEOTIDE SEQUENCE [LARGE SCALE GENOMIC DNA]</scope>
    <source>
        <strain evidence="2 3">ISC7</strain>
    </source>
</reference>
<comment type="caution">
    <text evidence="2">The sequence shown here is derived from an EMBL/GenBank/DDBJ whole genome shotgun (WGS) entry which is preliminary data.</text>
</comment>
<name>W1F2V4_ECOLX</name>